<accession>A0A8J4UDC5</accession>
<proteinExistence type="predicted"/>
<sequence>ECKTFASGVIQTFNNTMFHVNSTCPVMLTQFSHSGVDCYVSAQRDSSGFIKRVEISINKIVTTILDGTLTVEGK</sequence>
<dbReference type="PROSITE" id="PS51233">
    <property type="entry name" value="VWFD"/>
    <property type="match status" value="1"/>
</dbReference>
<gene>
    <name evidence="2" type="ORF">DAT39_003483</name>
</gene>
<reference evidence="2" key="1">
    <citation type="submission" date="2020-07" db="EMBL/GenBank/DDBJ databases">
        <title>Clarias magur genome sequencing, assembly and annotation.</title>
        <authorList>
            <person name="Kushwaha B."/>
            <person name="Kumar R."/>
            <person name="Das P."/>
            <person name="Joshi C.G."/>
            <person name="Kumar D."/>
            <person name="Nagpure N.S."/>
            <person name="Pandey M."/>
            <person name="Agarwal S."/>
            <person name="Srivastava S."/>
            <person name="Singh M."/>
            <person name="Sahoo L."/>
            <person name="Jayasankar P."/>
            <person name="Meher P.K."/>
            <person name="Koringa P.G."/>
            <person name="Iquebal M.A."/>
            <person name="Das S.P."/>
            <person name="Bit A."/>
            <person name="Patnaik S."/>
            <person name="Patel N."/>
            <person name="Shah T.M."/>
            <person name="Hinsu A."/>
            <person name="Jena J.K."/>
        </authorList>
    </citation>
    <scope>NUCLEOTIDE SEQUENCE</scope>
    <source>
        <strain evidence="2">CIFAMagur01</strain>
        <tissue evidence="2">Testis</tissue>
    </source>
</reference>
<evidence type="ECO:0000259" key="1">
    <source>
        <dbReference type="PROSITE" id="PS51233"/>
    </source>
</evidence>
<name>A0A8J4UDC5_CLAMG</name>
<dbReference type="InterPro" id="IPR001846">
    <property type="entry name" value="VWF_type-D"/>
</dbReference>
<feature type="non-terminal residue" evidence="2">
    <location>
        <position position="74"/>
    </location>
</feature>
<dbReference type="EMBL" id="QNUK01000028">
    <property type="protein sequence ID" value="KAF5906808.1"/>
    <property type="molecule type" value="Genomic_DNA"/>
</dbReference>
<dbReference type="OrthoDB" id="160294at2759"/>
<feature type="non-terminal residue" evidence="2">
    <location>
        <position position="1"/>
    </location>
</feature>
<comment type="caution">
    <text evidence="2">The sequence shown here is derived from an EMBL/GenBank/DDBJ whole genome shotgun (WGS) entry which is preliminary data.</text>
</comment>
<evidence type="ECO:0000313" key="3">
    <source>
        <dbReference type="Proteomes" id="UP000727407"/>
    </source>
</evidence>
<evidence type="ECO:0000313" key="2">
    <source>
        <dbReference type="EMBL" id="KAF5906808.1"/>
    </source>
</evidence>
<organism evidence="2 3">
    <name type="scientific">Clarias magur</name>
    <name type="common">Asian catfish</name>
    <name type="synonym">Macropteronotus magur</name>
    <dbReference type="NCBI Taxonomy" id="1594786"/>
    <lineage>
        <taxon>Eukaryota</taxon>
        <taxon>Metazoa</taxon>
        <taxon>Chordata</taxon>
        <taxon>Craniata</taxon>
        <taxon>Vertebrata</taxon>
        <taxon>Euteleostomi</taxon>
        <taxon>Actinopterygii</taxon>
        <taxon>Neopterygii</taxon>
        <taxon>Teleostei</taxon>
        <taxon>Ostariophysi</taxon>
        <taxon>Siluriformes</taxon>
        <taxon>Clariidae</taxon>
        <taxon>Clarias</taxon>
    </lineage>
</organism>
<dbReference type="AlphaFoldDB" id="A0A8J4UDC5"/>
<feature type="domain" description="VWFD" evidence="1">
    <location>
        <begin position="1"/>
        <end position="74"/>
    </location>
</feature>
<dbReference type="Proteomes" id="UP000727407">
    <property type="component" value="Unassembled WGS sequence"/>
</dbReference>
<protein>
    <submittedName>
        <fullName evidence="2">Mucin-19-like</fullName>
    </submittedName>
</protein>
<keyword evidence="3" id="KW-1185">Reference proteome</keyword>